<gene>
    <name evidence="2" type="ORF">Q9L58_002101</name>
</gene>
<feature type="region of interest" description="Disordered" evidence="1">
    <location>
        <begin position="134"/>
        <end position="156"/>
    </location>
</feature>
<dbReference type="Proteomes" id="UP001447188">
    <property type="component" value="Unassembled WGS sequence"/>
</dbReference>
<keyword evidence="3" id="KW-1185">Reference proteome</keyword>
<evidence type="ECO:0008006" key="4">
    <source>
        <dbReference type="Google" id="ProtNLM"/>
    </source>
</evidence>
<sequence>MLKTKPLSQLLSQSISPNVTSALLFTPSGSLLATGTSPTAPDAKKSRTYSALAASIWGAYERVALQGAIEQSLPSSSPPPPPPAPAQQPESDGESIPNPSAGLKSLTLELSDYNLHIQLVAPRVLLCLIGPKQPTRHTSSSSSLHSQEDKGTPPGSVLKTATVASVGSTQGAMGTLGILKTQAQALVDYLEKELRGFELPEGI</sequence>
<organism evidence="2 3">
    <name type="scientific">Discina gigas</name>
    <dbReference type="NCBI Taxonomy" id="1032678"/>
    <lineage>
        <taxon>Eukaryota</taxon>
        <taxon>Fungi</taxon>
        <taxon>Dikarya</taxon>
        <taxon>Ascomycota</taxon>
        <taxon>Pezizomycotina</taxon>
        <taxon>Pezizomycetes</taxon>
        <taxon>Pezizales</taxon>
        <taxon>Discinaceae</taxon>
        <taxon>Discina</taxon>
    </lineage>
</organism>
<name>A0ABR3GSG5_9PEZI</name>
<comment type="caution">
    <text evidence="2">The sequence shown here is derived from an EMBL/GenBank/DDBJ whole genome shotgun (WGS) entry which is preliminary data.</text>
</comment>
<feature type="compositionally biased region" description="Pro residues" evidence="1">
    <location>
        <begin position="76"/>
        <end position="86"/>
    </location>
</feature>
<accession>A0ABR3GSG5</accession>
<reference evidence="2 3" key="1">
    <citation type="submission" date="2024-02" db="EMBL/GenBank/DDBJ databases">
        <title>Discinaceae phylogenomics.</title>
        <authorList>
            <person name="Dirks A.C."/>
            <person name="James T.Y."/>
        </authorList>
    </citation>
    <scope>NUCLEOTIDE SEQUENCE [LARGE SCALE GENOMIC DNA]</scope>
    <source>
        <strain evidence="2 3">ACD0624</strain>
    </source>
</reference>
<evidence type="ECO:0000313" key="3">
    <source>
        <dbReference type="Proteomes" id="UP001447188"/>
    </source>
</evidence>
<dbReference type="EMBL" id="JBBBZM010000017">
    <property type="protein sequence ID" value="KAL0638870.1"/>
    <property type="molecule type" value="Genomic_DNA"/>
</dbReference>
<evidence type="ECO:0000313" key="2">
    <source>
        <dbReference type="EMBL" id="KAL0638870.1"/>
    </source>
</evidence>
<proteinExistence type="predicted"/>
<dbReference type="InterPro" id="IPR037587">
    <property type="entry name" value="LAMTOR2-like"/>
</dbReference>
<feature type="region of interest" description="Disordered" evidence="1">
    <location>
        <begin position="71"/>
        <end position="100"/>
    </location>
</feature>
<dbReference type="PANTHER" id="PTHR13323">
    <property type="entry name" value="LATE ENDOSOMAL/LYSOSOMAL MP1 INTERACTING PROTEIN"/>
    <property type="match status" value="1"/>
</dbReference>
<dbReference type="SUPFAM" id="SSF103196">
    <property type="entry name" value="Roadblock/LC7 domain"/>
    <property type="match status" value="1"/>
</dbReference>
<evidence type="ECO:0000256" key="1">
    <source>
        <dbReference type="SAM" id="MobiDB-lite"/>
    </source>
</evidence>
<dbReference type="Gene3D" id="3.30.450.30">
    <property type="entry name" value="Dynein light chain 2a, cytoplasmic"/>
    <property type="match status" value="1"/>
</dbReference>
<protein>
    <recommendedName>
        <fullName evidence="4">Roadblock/LAMTOR2 domain-containing protein</fullName>
    </recommendedName>
</protein>